<feature type="chain" id="PRO_5019054641" evidence="1">
    <location>
        <begin position="20"/>
        <end position="99"/>
    </location>
</feature>
<reference evidence="2 3" key="1">
    <citation type="submission" date="2018-09" db="EMBL/GenBank/DDBJ databases">
        <authorList>
            <person name="Wang F."/>
        </authorList>
    </citation>
    <scope>NUCLEOTIDE SEQUENCE [LARGE SCALE GENOMIC DNA]</scope>
    <source>
        <strain evidence="2 3">PLHSC7-2</strain>
    </source>
</reference>
<dbReference type="Proteomes" id="UP000283255">
    <property type="component" value="Unassembled WGS sequence"/>
</dbReference>
<keyword evidence="1" id="KW-0732">Signal</keyword>
<dbReference type="RefSeq" id="WP_119909295.1">
    <property type="nucleotide sequence ID" value="NZ_QZCH01000002.1"/>
</dbReference>
<gene>
    <name evidence="2" type="ORF">D1Z90_03160</name>
</gene>
<organism evidence="2 3">
    <name type="scientific">Motilimonas pumila</name>
    <dbReference type="NCBI Taxonomy" id="2303987"/>
    <lineage>
        <taxon>Bacteria</taxon>
        <taxon>Pseudomonadati</taxon>
        <taxon>Pseudomonadota</taxon>
        <taxon>Gammaproteobacteria</taxon>
        <taxon>Alteromonadales</taxon>
        <taxon>Alteromonadales genera incertae sedis</taxon>
        <taxon>Motilimonas</taxon>
    </lineage>
</organism>
<evidence type="ECO:0000256" key="1">
    <source>
        <dbReference type="SAM" id="SignalP"/>
    </source>
</evidence>
<evidence type="ECO:0000313" key="3">
    <source>
        <dbReference type="Proteomes" id="UP000283255"/>
    </source>
</evidence>
<dbReference type="OrthoDB" id="9876190at2"/>
<keyword evidence="3" id="KW-1185">Reference proteome</keyword>
<accession>A0A418YIL9</accession>
<dbReference type="EMBL" id="QZCH01000002">
    <property type="protein sequence ID" value="RJG50493.1"/>
    <property type="molecule type" value="Genomic_DNA"/>
</dbReference>
<comment type="caution">
    <text evidence="2">The sequence shown here is derived from an EMBL/GenBank/DDBJ whole genome shotgun (WGS) entry which is preliminary data.</text>
</comment>
<dbReference type="AlphaFoldDB" id="A0A418YIL9"/>
<proteinExistence type="predicted"/>
<feature type="signal peptide" evidence="1">
    <location>
        <begin position="1"/>
        <end position="19"/>
    </location>
</feature>
<evidence type="ECO:0000313" key="2">
    <source>
        <dbReference type="EMBL" id="RJG50493.1"/>
    </source>
</evidence>
<reference evidence="2 3" key="2">
    <citation type="submission" date="2019-01" db="EMBL/GenBank/DDBJ databases">
        <title>Motilimonas pumilus sp. nov., isolated from the gut of sea cucumber (Apostichopus japonicus).</title>
        <authorList>
            <person name="Wang F.-Q."/>
            <person name="Ren L.-H."/>
            <person name="Lin Y.-W."/>
            <person name="Sun G.-H."/>
            <person name="Du Z.-J."/>
            <person name="Zhao J.-X."/>
            <person name="Liu X.-J."/>
            <person name="Liu L.-J."/>
        </authorList>
    </citation>
    <scope>NUCLEOTIDE SEQUENCE [LARGE SCALE GENOMIC DNA]</scope>
    <source>
        <strain evidence="2 3">PLHSC7-2</strain>
    </source>
</reference>
<protein>
    <submittedName>
        <fullName evidence="2">Uncharacterized protein</fullName>
    </submittedName>
</protein>
<name>A0A418YIL9_9GAMM</name>
<sequence length="99" mass="11274">MMKNVAVIIATLMASSAFAGSYCPTGQVLTEDGCKRLIQQQEMGSIVSQRDPRLKDPRCFDDGMFDPYEDDCVRAYPGLAHKNAPRQYFDDDRFELWDD</sequence>